<evidence type="ECO:0000256" key="2">
    <source>
        <dbReference type="ARBA" id="ARBA00022679"/>
    </source>
</evidence>
<keyword evidence="2" id="KW-0808">Transferase</keyword>
<dbReference type="Proteomes" id="UP000244722">
    <property type="component" value="Unassembled WGS sequence"/>
</dbReference>
<dbReference type="SUPFAM" id="SSF110857">
    <property type="entry name" value="Gamma-glutamyl cyclotransferase-like"/>
    <property type="match status" value="1"/>
</dbReference>
<feature type="domain" description="Gamma-glutamylcyclotransferase AIG2-like" evidence="5">
    <location>
        <begin position="12"/>
        <end position="137"/>
    </location>
</feature>
<feature type="region of interest" description="Disordered" evidence="4">
    <location>
        <begin position="160"/>
        <end position="184"/>
    </location>
</feature>
<evidence type="ECO:0000256" key="1">
    <source>
        <dbReference type="ARBA" id="ARBA00008861"/>
    </source>
</evidence>
<name>A0A2T6ZXE5_TUBBO</name>
<evidence type="ECO:0000256" key="3">
    <source>
        <dbReference type="ARBA" id="ARBA00030602"/>
    </source>
</evidence>
<evidence type="ECO:0000313" key="6">
    <source>
        <dbReference type="EMBL" id="PUU80161.1"/>
    </source>
</evidence>
<organism evidence="6 7">
    <name type="scientific">Tuber borchii</name>
    <name type="common">White truffle</name>
    <dbReference type="NCBI Taxonomy" id="42251"/>
    <lineage>
        <taxon>Eukaryota</taxon>
        <taxon>Fungi</taxon>
        <taxon>Dikarya</taxon>
        <taxon>Ascomycota</taxon>
        <taxon>Pezizomycotina</taxon>
        <taxon>Pezizomycetes</taxon>
        <taxon>Pezizales</taxon>
        <taxon>Tuberaceae</taxon>
        <taxon>Tuber</taxon>
    </lineage>
</organism>
<protein>
    <recommendedName>
        <fullName evidence="3">Putative gamma-glutamylcyclotransferase</fullName>
    </recommendedName>
</protein>
<gene>
    <name evidence="6" type="ORF">B9Z19DRAFT_1080155</name>
</gene>
<dbReference type="GO" id="GO:0016740">
    <property type="term" value="F:transferase activity"/>
    <property type="evidence" value="ECO:0007669"/>
    <property type="project" value="UniProtKB-KW"/>
</dbReference>
<dbReference type="PANTHER" id="PTHR31544">
    <property type="entry name" value="AIG2-LIKE PROTEIN D"/>
    <property type="match status" value="1"/>
</dbReference>
<keyword evidence="7" id="KW-1185">Reference proteome</keyword>
<accession>A0A2T6ZXE5</accession>
<reference evidence="6 7" key="1">
    <citation type="submission" date="2017-04" db="EMBL/GenBank/DDBJ databases">
        <title>Draft genome sequence of Tuber borchii Vittad., a whitish edible truffle.</title>
        <authorList>
            <consortium name="DOE Joint Genome Institute"/>
            <person name="Murat C."/>
            <person name="Kuo A."/>
            <person name="Barry K.W."/>
            <person name="Clum A."/>
            <person name="Dockter R.B."/>
            <person name="Fauchery L."/>
            <person name="Iotti M."/>
            <person name="Kohler A."/>
            <person name="Labutti K."/>
            <person name="Lindquist E.A."/>
            <person name="Lipzen A."/>
            <person name="Ohm R.A."/>
            <person name="Wang M."/>
            <person name="Grigoriev I.V."/>
            <person name="Zambonelli A."/>
            <person name="Martin F.M."/>
        </authorList>
    </citation>
    <scope>NUCLEOTIDE SEQUENCE [LARGE SCALE GENOMIC DNA]</scope>
    <source>
        <strain evidence="6 7">Tbo3840</strain>
    </source>
</reference>
<dbReference type="InterPro" id="IPR036568">
    <property type="entry name" value="GGCT-like_sf"/>
</dbReference>
<dbReference type="InterPro" id="IPR013024">
    <property type="entry name" value="GGCT-like"/>
</dbReference>
<dbReference type="InterPro" id="IPR045038">
    <property type="entry name" value="AIG2-like"/>
</dbReference>
<evidence type="ECO:0000313" key="7">
    <source>
        <dbReference type="Proteomes" id="UP000244722"/>
    </source>
</evidence>
<comment type="caution">
    <text evidence="6">The sequence shown here is derived from an EMBL/GenBank/DDBJ whole genome shotgun (WGS) entry which is preliminary data.</text>
</comment>
<dbReference type="OrthoDB" id="1044435at2759"/>
<proteinExistence type="inferred from homology"/>
<dbReference type="EMBL" id="NESQ01000072">
    <property type="protein sequence ID" value="PUU80161.1"/>
    <property type="molecule type" value="Genomic_DNA"/>
</dbReference>
<evidence type="ECO:0000256" key="4">
    <source>
        <dbReference type="SAM" id="MobiDB-lite"/>
    </source>
</evidence>
<evidence type="ECO:0000259" key="5">
    <source>
        <dbReference type="Pfam" id="PF06094"/>
    </source>
</evidence>
<comment type="similarity">
    <text evidence="1">Belongs to the gamma-glutamylcyclotransferase family.</text>
</comment>
<dbReference type="CDD" id="cd06661">
    <property type="entry name" value="GGCT_like"/>
    <property type="match status" value="1"/>
</dbReference>
<dbReference type="InterPro" id="IPR009288">
    <property type="entry name" value="AIG2-like_dom"/>
</dbReference>
<dbReference type="PANTHER" id="PTHR31544:SF2">
    <property type="entry name" value="AIG2-LIKE PROTEIN D"/>
    <property type="match status" value="1"/>
</dbReference>
<sequence length="184" mass="20474">MASSKVDGNIAFFYGTLMATSVLYRVIYGTLTPEYWQNGSLRIRPALLPSYCRYHVRNVDYPGIVPEAGKSVRGTCVEGLTRMDIGRLDTFEGMEYTRKMVKVKILDKNGKETGEEKEAATYEWTAGRGNLQDQEWDFQHFVKEKLSTWAGGRGQFKETDMLGGDAFQDDGARSNGAAASTDAA</sequence>
<dbReference type="Pfam" id="PF06094">
    <property type="entry name" value="GGACT"/>
    <property type="match status" value="1"/>
</dbReference>
<dbReference type="Gene3D" id="3.10.490.10">
    <property type="entry name" value="Gamma-glutamyl cyclotransferase-like"/>
    <property type="match status" value="1"/>
</dbReference>
<dbReference type="AlphaFoldDB" id="A0A2T6ZXE5"/>